<evidence type="ECO:0000259" key="3">
    <source>
        <dbReference type="PROSITE" id="PS51186"/>
    </source>
</evidence>
<dbReference type="InterPro" id="IPR000182">
    <property type="entry name" value="GNAT_dom"/>
</dbReference>
<evidence type="ECO:0000256" key="2">
    <source>
        <dbReference type="ARBA" id="ARBA00023315"/>
    </source>
</evidence>
<dbReference type="PROSITE" id="PS51186">
    <property type="entry name" value="GNAT"/>
    <property type="match status" value="1"/>
</dbReference>
<dbReference type="CDD" id="cd04301">
    <property type="entry name" value="NAT_SF"/>
    <property type="match status" value="1"/>
</dbReference>
<keyword evidence="1 4" id="KW-0808">Transferase</keyword>
<dbReference type="RefSeq" id="WP_114188521.1">
    <property type="nucleotide sequence ID" value="NZ_BJYU01000071.1"/>
</dbReference>
<dbReference type="EMBL" id="BJYU01000071">
    <property type="protein sequence ID" value="GEO16691.1"/>
    <property type="molecule type" value="Genomic_DNA"/>
</dbReference>
<dbReference type="AlphaFoldDB" id="A0A512BXL1"/>
<dbReference type="InterPro" id="IPR050680">
    <property type="entry name" value="YpeA/RimI_acetyltransf"/>
</dbReference>
<keyword evidence="5" id="KW-1185">Reference proteome</keyword>
<protein>
    <submittedName>
        <fullName evidence="4">Acetyltransferase</fullName>
    </submittedName>
</protein>
<dbReference type="GO" id="GO:0016747">
    <property type="term" value="F:acyltransferase activity, transferring groups other than amino-acyl groups"/>
    <property type="evidence" value="ECO:0007669"/>
    <property type="project" value="InterPro"/>
</dbReference>
<evidence type="ECO:0000313" key="4">
    <source>
        <dbReference type="EMBL" id="GEO16691.1"/>
    </source>
</evidence>
<gene>
    <name evidence="4" type="ORF">MAE02_43870</name>
</gene>
<feature type="domain" description="N-acetyltransferase" evidence="3">
    <location>
        <begin position="1"/>
        <end position="144"/>
    </location>
</feature>
<organism evidence="4 5">
    <name type="scientific">Microvirga aerophila</name>
    <dbReference type="NCBI Taxonomy" id="670291"/>
    <lineage>
        <taxon>Bacteria</taxon>
        <taxon>Pseudomonadati</taxon>
        <taxon>Pseudomonadota</taxon>
        <taxon>Alphaproteobacteria</taxon>
        <taxon>Hyphomicrobiales</taxon>
        <taxon>Methylobacteriaceae</taxon>
        <taxon>Microvirga</taxon>
    </lineage>
</organism>
<dbReference type="Gene3D" id="3.40.630.30">
    <property type="match status" value="1"/>
</dbReference>
<sequence>MTLSPIIELVEEPGPALTQTILEGVRSYNRSLFPNHPDGKDLAIGIRDPDSQAFVGGLLGRMAGGWLAIELLFVPEALRGNGLATRLIAIAENEACERGCHAAWIDTLNPKARQLYERLGYVIFGELENYPVGSSRFFLQKALGPVPAI</sequence>
<comment type="caution">
    <text evidence="4">The sequence shown here is derived from an EMBL/GenBank/DDBJ whole genome shotgun (WGS) entry which is preliminary data.</text>
</comment>
<dbReference type="PANTHER" id="PTHR43420:SF47">
    <property type="entry name" value="N-ACETYLTRANSFERASE DOMAIN-CONTAINING PROTEIN"/>
    <property type="match status" value="1"/>
</dbReference>
<name>A0A512BXL1_9HYPH</name>
<reference evidence="4 5" key="1">
    <citation type="submission" date="2019-07" db="EMBL/GenBank/DDBJ databases">
        <title>Whole genome shotgun sequence of Microvirga aerophila NBRC 106136.</title>
        <authorList>
            <person name="Hosoyama A."/>
            <person name="Uohara A."/>
            <person name="Ohji S."/>
            <person name="Ichikawa N."/>
        </authorList>
    </citation>
    <scope>NUCLEOTIDE SEQUENCE [LARGE SCALE GENOMIC DNA]</scope>
    <source>
        <strain evidence="4 5">NBRC 106136</strain>
    </source>
</reference>
<evidence type="ECO:0000313" key="5">
    <source>
        <dbReference type="Proteomes" id="UP000321085"/>
    </source>
</evidence>
<accession>A0A512BXL1</accession>
<dbReference type="InterPro" id="IPR016181">
    <property type="entry name" value="Acyl_CoA_acyltransferase"/>
</dbReference>
<keyword evidence="2" id="KW-0012">Acyltransferase</keyword>
<evidence type="ECO:0000256" key="1">
    <source>
        <dbReference type="ARBA" id="ARBA00022679"/>
    </source>
</evidence>
<dbReference type="Pfam" id="PF00583">
    <property type="entry name" value="Acetyltransf_1"/>
    <property type="match status" value="1"/>
</dbReference>
<dbReference type="SUPFAM" id="SSF55729">
    <property type="entry name" value="Acyl-CoA N-acyltransferases (Nat)"/>
    <property type="match status" value="1"/>
</dbReference>
<proteinExistence type="predicted"/>
<dbReference type="Proteomes" id="UP000321085">
    <property type="component" value="Unassembled WGS sequence"/>
</dbReference>
<dbReference type="OrthoDB" id="9787920at2"/>
<dbReference type="PANTHER" id="PTHR43420">
    <property type="entry name" value="ACETYLTRANSFERASE"/>
    <property type="match status" value="1"/>
</dbReference>